<keyword evidence="2" id="KW-0238">DNA-binding</keyword>
<dbReference type="InterPro" id="IPR012318">
    <property type="entry name" value="HTH_CRP"/>
</dbReference>
<evidence type="ECO:0000259" key="5">
    <source>
        <dbReference type="PROSITE" id="PS50042"/>
    </source>
</evidence>
<keyword evidence="1" id="KW-0805">Transcription regulation</keyword>
<comment type="caution">
    <text evidence="7">The sequence shown here is derived from an EMBL/GenBank/DDBJ whole genome shotgun (WGS) entry which is preliminary data.</text>
</comment>
<dbReference type="OrthoDB" id="7263823at2"/>
<dbReference type="AlphaFoldDB" id="A0A4R1YUV5"/>
<organism evidence="7 8">
    <name type="scientific">Rhodovulum steppense</name>
    <dbReference type="NCBI Taxonomy" id="540251"/>
    <lineage>
        <taxon>Bacteria</taxon>
        <taxon>Pseudomonadati</taxon>
        <taxon>Pseudomonadota</taxon>
        <taxon>Alphaproteobacteria</taxon>
        <taxon>Rhodobacterales</taxon>
        <taxon>Paracoccaceae</taxon>
        <taxon>Rhodovulum</taxon>
    </lineage>
</organism>
<dbReference type="PROSITE" id="PS50042">
    <property type="entry name" value="CNMP_BINDING_3"/>
    <property type="match status" value="1"/>
</dbReference>
<evidence type="ECO:0000313" key="8">
    <source>
        <dbReference type="Proteomes" id="UP000295277"/>
    </source>
</evidence>
<evidence type="ECO:0000259" key="6">
    <source>
        <dbReference type="PROSITE" id="PS51063"/>
    </source>
</evidence>
<dbReference type="InterPro" id="IPR014710">
    <property type="entry name" value="RmlC-like_jellyroll"/>
</dbReference>
<dbReference type="CDD" id="cd00092">
    <property type="entry name" value="HTH_CRP"/>
    <property type="match status" value="1"/>
</dbReference>
<dbReference type="SUPFAM" id="SSF46785">
    <property type="entry name" value="Winged helix' DNA-binding domain"/>
    <property type="match status" value="1"/>
</dbReference>
<evidence type="ECO:0000256" key="3">
    <source>
        <dbReference type="ARBA" id="ARBA00023163"/>
    </source>
</evidence>
<evidence type="ECO:0000256" key="4">
    <source>
        <dbReference type="SAM" id="MobiDB-lite"/>
    </source>
</evidence>
<gene>
    <name evidence="7" type="ORF">EV216_1102</name>
</gene>
<sequence length="223" mass="24343">MPRASDSRVPRRATRNAAQDDAHAPWLAGLDGGSRRSYPPGTTITCPGDGQDRLFVLEKGLARISLSGTGRDLTLGYMRPGGVFVSHTRARVEAMEACTVIGWPVGEMLRLIARQPDLGVAAFREVGVLLAGALDLIEDLAFRPVDARLARFLLAESARQCSDTIRLVDSTQSLAMVLGSSRQTLSTLLNRFIREGLIERIGRRQVRLLRPERLAELAELSAV</sequence>
<reference evidence="7 8" key="1">
    <citation type="submission" date="2019-03" db="EMBL/GenBank/DDBJ databases">
        <title>Genomic Encyclopedia of Type Strains, Phase IV (KMG-IV): sequencing the most valuable type-strain genomes for metagenomic binning, comparative biology and taxonomic classification.</title>
        <authorList>
            <person name="Goeker M."/>
        </authorList>
    </citation>
    <scope>NUCLEOTIDE SEQUENCE [LARGE SCALE GENOMIC DNA]</scope>
    <source>
        <strain evidence="7 8">DSM 21153</strain>
    </source>
</reference>
<dbReference type="SMART" id="SM00419">
    <property type="entry name" value="HTH_CRP"/>
    <property type="match status" value="1"/>
</dbReference>
<dbReference type="Proteomes" id="UP000295277">
    <property type="component" value="Unassembled WGS sequence"/>
</dbReference>
<accession>A0A4R1YUV5</accession>
<evidence type="ECO:0000256" key="1">
    <source>
        <dbReference type="ARBA" id="ARBA00023015"/>
    </source>
</evidence>
<dbReference type="CDD" id="cd00038">
    <property type="entry name" value="CAP_ED"/>
    <property type="match status" value="1"/>
</dbReference>
<dbReference type="PROSITE" id="PS51063">
    <property type="entry name" value="HTH_CRP_2"/>
    <property type="match status" value="1"/>
</dbReference>
<evidence type="ECO:0000313" key="7">
    <source>
        <dbReference type="EMBL" id="TCM84686.1"/>
    </source>
</evidence>
<feature type="domain" description="HTH crp-type" evidence="6">
    <location>
        <begin position="143"/>
        <end position="212"/>
    </location>
</feature>
<dbReference type="Pfam" id="PF13545">
    <property type="entry name" value="HTH_Crp_2"/>
    <property type="match status" value="1"/>
</dbReference>
<dbReference type="RefSeq" id="WP_132694566.1">
    <property type="nucleotide sequence ID" value="NZ_SLVM01000010.1"/>
</dbReference>
<dbReference type="EMBL" id="SLVM01000010">
    <property type="protein sequence ID" value="TCM84686.1"/>
    <property type="molecule type" value="Genomic_DNA"/>
</dbReference>
<dbReference type="Gene3D" id="2.60.120.10">
    <property type="entry name" value="Jelly Rolls"/>
    <property type="match status" value="1"/>
</dbReference>
<proteinExistence type="predicted"/>
<dbReference type="Pfam" id="PF00027">
    <property type="entry name" value="cNMP_binding"/>
    <property type="match status" value="1"/>
</dbReference>
<dbReference type="InterPro" id="IPR018490">
    <property type="entry name" value="cNMP-bd_dom_sf"/>
</dbReference>
<dbReference type="GO" id="GO:0005829">
    <property type="term" value="C:cytosol"/>
    <property type="evidence" value="ECO:0007669"/>
    <property type="project" value="TreeGrafter"/>
</dbReference>
<feature type="region of interest" description="Disordered" evidence="4">
    <location>
        <begin position="1"/>
        <end position="39"/>
    </location>
</feature>
<dbReference type="SUPFAM" id="SSF51206">
    <property type="entry name" value="cAMP-binding domain-like"/>
    <property type="match status" value="1"/>
</dbReference>
<dbReference type="Gene3D" id="1.10.10.10">
    <property type="entry name" value="Winged helix-like DNA-binding domain superfamily/Winged helix DNA-binding domain"/>
    <property type="match status" value="1"/>
</dbReference>
<dbReference type="GO" id="GO:0003700">
    <property type="term" value="F:DNA-binding transcription factor activity"/>
    <property type="evidence" value="ECO:0007669"/>
    <property type="project" value="TreeGrafter"/>
</dbReference>
<dbReference type="PANTHER" id="PTHR24567:SF74">
    <property type="entry name" value="HTH-TYPE TRANSCRIPTIONAL REGULATOR ARCR"/>
    <property type="match status" value="1"/>
</dbReference>
<dbReference type="PANTHER" id="PTHR24567">
    <property type="entry name" value="CRP FAMILY TRANSCRIPTIONAL REGULATORY PROTEIN"/>
    <property type="match status" value="1"/>
</dbReference>
<keyword evidence="8" id="KW-1185">Reference proteome</keyword>
<dbReference type="InterPro" id="IPR050397">
    <property type="entry name" value="Env_Response_Regulators"/>
</dbReference>
<protein>
    <submittedName>
        <fullName evidence="7">CRP-like cAMP-binding protein</fullName>
    </submittedName>
</protein>
<name>A0A4R1YUV5_9RHOB</name>
<dbReference type="InterPro" id="IPR036388">
    <property type="entry name" value="WH-like_DNA-bd_sf"/>
</dbReference>
<keyword evidence="3" id="KW-0804">Transcription</keyword>
<dbReference type="InterPro" id="IPR036390">
    <property type="entry name" value="WH_DNA-bd_sf"/>
</dbReference>
<evidence type="ECO:0000256" key="2">
    <source>
        <dbReference type="ARBA" id="ARBA00023125"/>
    </source>
</evidence>
<dbReference type="InterPro" id="IPR000595">
    <property type="entry name" value="cNMP-bd_dom"/>
</dbReference>
<feature type="domain" description="Cyclic nucleotide-binding" evidence="5">
    <location>
        <begin position="36"/>
        <end position="84"/>
    </location>
</feature>
<dbReference type="GO" id="GO:0003677">
    <property type="term" value="F:DNA binding"/>
    <property type="evidence" value="ECO:0007669"/>
    <property type="project" value="UniProtKB-KW"/>
</dbReference>